<feature type="region of interest" description="Disordered" evidence="1">
    <location>
        <begin position="57"/>
        <end position="139"/>
    </location>
</feature>
<dbReference type="Proteomes" id="UP000663831">
    <property type="component" value="Unassembled WGS sequence"/>
</dbReference>
<dbReference type="Pfam" id="PF02992">
    <property type="entry name" value="Transposase_21"/>
    <property type="match status" value="1"/>
</dbReference>
<dbReference type="EMBL" id="CAJMWV010001168">
    <property type="protein sequence ID" value="CAE6429447.1"/>
    <property type="molecule type" value="Genomic_DNA"/>
</dbReference>
<evidence type="ECO:0000313" key="3">
    <source>
        <dbReference type="Proteomes" id="UP000663831"/>
    </source>
</evidence>
<evidence type="ECO:0000313" key="2">
    <source>
        <dbReference type="EMBL" id="CAE6429447.1"/>
    </source>
</evidence>
<dbReference type="AlphaFoldDB" id="A0A8H2XMZ1"/>
<evidence type="ECO:0008006" key="4">
    <source>
        <dbReference type="Google" id="ProtNLM"/>
    </source>
</evidence>
<proteinExistence type="predicted"/>
<accession>A0A8H2XMZ1</accession>
<evidence type="ECO:0000256" key="1">
    <source>
        <dbReference type="SAM" id="MobiDB-lite"/>
    </source>
</evidence>
<dbReference type="InterPro" id="IPR004242">
    <property type="entry name" value="Transposase_21"/>
</dbReference>
<dbReference type="PANTHER" id="PTHR46579:SF1">
    <property type="entry name" value="F5_8 TYPE C DOMAIN-CONTAINING PROTEIN"/>
    <property type="match status" value="1"/>
</dbReference>
<comment type="caution">
    <text evidence="2">The sequence shown here is derived from an EMBL/GenBank/DDBJ whole genome shotgun (WGS) entry which is preliminary data.</text>
</comment>
<dbReference type="PANTHER" id="PTHR46579">
    <property type="entry name" value="F5/8 TYPE C DOMAIN-CONTAINING PROTEIN-RELATED"/>
    <property type="match status" value="1"/>
</dbReference>
<sequence length="1004" mass="115237">MPRPRRRCVDCHETWTAEALRRHYRNGCPVNRRAERKRRRKAEADLRRWRRQLREEEQARASLQPRVRGRRRAPREPTPPALIDRLRPPVVVYPMGSPEREHPDFRHDTPGAGPGPGSRAHSPRFAPDNNADPPPWMNGLTPRDYYAQRAQRALLRHGAFRLPDYHRLTVQAFNYKVDTDVTGRAYAKLRRAFPDRLNDLPMDPALQAQATKISAYDAHDVHCCVNSCVAFTGGYAHLEHCPWCFEPRYKPHPTHDRLVPRRTFRYLPIIPRLINMYRNRDMARRLRYRSRRRPDPQKISDIFDGQFYQLLKEELVSVDGNLLGHRFFSRDTDIALGLATDGFGPFKKRDQQCWPLVLVNYNLHPSIRTRLENILCLGVIPGPQSPKEIDTFLEPLIDELEELARGVPAFDNLDRQPFLLHAYLIALFGDMPAVAKLMCMKGHNGKVPCRACKIRGVQGPNSTTLYVPLSRPFDNNPDGIRQYDPLKLPLRTHPEYIEDAIRVEEAANNADADRHSRRTGIKGLSALVRVPGLVFPGSFPHDFMHLIFENIIPTLLDIWTRTGDYETFGLGDEDYLLAPDVWTTIAAACPLTGNTIPSAFGCRVPDLKTKRRERTSESMLLFATLIGPALLRKRFRWPRYYQHFIRLVQLINLCIDFEIAYADVQKIREGFAAWVKDYEGFYYMDDPDRLRACTLPLHALLHIADDIEAMGPVWAYWAFPMERFCGALARASKSRHYPYSSINRRVLQVSQLSQIKLIYGLTEELNLEERRENVRRGTGYNEYSDLIFVKPLRVQPIPRTLVGKVANYIANAIGTNQRLVQNALVGSCFKTWGKMQRLETSIDGDIIGGDLIRGATISRNANQTARNASHVRFYSRLSRWRWDTTQAIPVPDDILSYGRAEMFIVIGPSFFRRLAMLTREPEPHHHRIILAVITPFVQLGYHRDADLVEYRLASGNYAGPEIVDVTKVDCLVGRVMTELGDNYVVERTSVVGQMNLLDAAANPN</sequence>
<organism evidence="2 3">
    <name type="scientific">Rhizoctonia solani</name>
    <dbReference type="NCBI Taxonomy" id="456999"/>
    <lineage>
        <taxon>Eukaryota</taxon>
        <taxon>Fungi</taxon>
        <taxon>Dikarya</taxon>
        <taxon>Basidiomycota</taxon>
        <taxon>Agaricomycotina</taxon>
        <taxon>Agaricomycetes</taxon>
        <taxon>Cantharellales</taxon>
        <taxon>Ceratobasidiaceae</taxon>
        <taxon>Rhizoctonia</taxon>
    </lineage>
</organism>
<protein>
    <recommendedName>
        <fullName evidence="4">Transposase family Tnp2 protein</fullName>
    </recommendedName>
</protein>
<name>A0A8H2XMZ1_9AGAM</name>
<gene>
    <name evidence="2" type="ORF">RDB_LOCUS41714</name>
</gene>
<reference evidence="2" key="1">
    <citation type="submission" date="2021-01" db="EMBL/GenBank/DDBJ databases">
        <authorList>
            <person name="Kaushik A."/>
        </authorList>
    </citation>
    <scope>NUCLEOTIDE SEQUENCE</scope>
    <source>
        <strain evidence="2">AG3-1AP</strain>
    </source>
</reference>
<feature type="compositionally biased region" description="Basic and acidic residues" evidence="1">
    <location>
        <begin position="98"/>
        <end position="109"/>
    </location>
</feature>